<gene>
    <name evidence="2" type="ORF">DWU98_19470</name>
</gene>
<dbReference type="AlphaFoldDB" id="A0A370WSB8"/>
<organism evidence="2 3">
    <name type="scientific">Dyella monticola</name>
    <dbReference type="NCBI Taxonomy" id="1927958"/>
    <lineage>
        <taxon>Bacteria</taxon>
        <taxon>Pseudomonadati</taxon>
        <taxon>Pseudomonadota</taxon>
        <taxon>Gammaproteobacteria</taxon>
        <taxon>Lysobacterales</taxon>
        <taxon>Rhodanobacteraceae</taxon>
        <taxon>Dyella</taxon>
    </lineage>
</organism>
<dbReference type="Proteomes" id="UP000254258">
    <property type="component" value="Unassembled WGS sequence"/>
</dbReference>
<keyword evidence="1" id="KW-0732">Signal</keyword>
<evidence type="ECO:0000313" key="2">
    <source>
        <dbReference type="EMBL" id="RDS79059.1"/>
    </source>
</evidence>
<reference evidence="2 3" key="1">
    <citation type="submission" date="2018-07" db="EMBL/GenBank/DDBJ databases">
        <title>Dyella monticola sp. nov. and Dyella psychrodurans sp. nov. isolated from monsoon evergreen broad-leaved forest soil of Dinghu Mountain, China.</title>
        <authorList>
            <person name="Gao Z."/>
            <person name="Qiu L."/>
        </authorList>
    </citation>
    <scope>NUCLEOTIDE SEQUENCE [LARGE SCALE GENOMIC DNA]</scope>
    <source>
        <strain evidence="2 3">4G-K06</strain>
    </source>
</reference>
<feature type="chain" id="PRO_5016886282" evidence="1">
    <location>
        <begin position="27"/>
        <end position="151"/>
    </location>
</feature>
<feature type="signal peptide" evidence="1">
    <location>
        <begin position="1"/>
        <end position="26"/>
    </location>
</feature>
<name>A0A370WSB8_9GAMM</name>
<comment type="caution">
    <text evidence="2">The sequence shown here is derived from an EMBL/GenBank/DDBJ whole genome shotgun (WGS) entry which is preliminary data.</text>
</comment>
<protein>
    <submittedName>
        <fullName evidence="2">Uncharacterized protein</fullName>
    </submittedName>
</protein>
<accession>A0A370WSB8</accession>
<evidence type="ECO:0000313" key="3">
    <source>
        <dbReference type="Proteomes" id="UP000254258"/>
    </source>
</evidence>
<dbReference type="RefSeq" id="WP_115497262.1">
    <property type="nucleotide sequence ID" value="NZ_QRBE01000017.1"/>
</dbReference>
<evidence type="ECO:0000256" key="1">
    <source>
        <dbReference type="SAM" id="SignalP"/>
    </source>
</evidence>
<proteinExistence type="predicted"/>
<sequence length="151" mass="16419">MFRTSHHLVRKVFLATLIAGHVAAVAAHDHRPSTGLGESWPNVADQSASPYWHVYTFERDGVRYVQVNDQSGRVHAAFGRAGTVVFPLPVGVDAEHTTVAAPGAKESSSAQTLYRDDEITVTAEPQNDGTVEFRVEMVAGDPTADNQNLMY</sequence>
<dbReference type="OrthoDB" id="6001268at2"/>
<keyword evidence="3" id="KW-1185">Reference proteome</keyword>
<dbReference type="EMBL" id="QRBE01000017">
    <property type="protein sequence ID" value="RDS79059.1"/>
    <property type="molecule type" value="Genomic_DNA"/>
</dbReference>